<dbReference type="RefSeq" id="WP_232079328.1">
    <property type="nucleotide sequence ID" value="NZ_AP022613.1"/>
</dbReference>
<evidence type="ECO:0000313" key="2">
    <source>
        <dbReference type="Proteomes" id="UP000467385"/>
    </source>
</evidence>
<evidence type="ECO:0000313" key="1">
    <source>
        <dbReference type="EMBL" id="BBZ40259.1"/>
    </source>
</evidence>
<dbReference type="EMBL" id="AP022613">
    <property type="protein sequence ID" value="BBZ40259.1"/>
    <property type="molecule type" value="Genomic_DNA"/>
</dbReference>
<reference evidence="1 2" key="1">
    <citation type="journal article" date="2019" name="Emerg. Microbes Infect.">
        <title>Comprehensive subspecies identification of 175 nontuberculous mycobacteria species based on 7547 genomic profiles.</title>
        <authorList>
            <person name="Matsumoto Y."/>
            <person name="Kinjo T."/>
            <person name="Motooka D."/>
            <person name="Nabeya D."/>
            <person name="Jung N."/>
            <person name="Uechi K."/>
            <person name="Horii T."/>
            <person name="Iida T."/>
            <person name="Fujita J."/>
            <person name="Nakamura S."/>
        </authorList>
    </citation>
    <scope>NUCLEOTIDE SEQUENCE [LARGE SCALE GENOMIC DNA]</scope>
    <source>
        <strain evidence="1 2">JCM 14738</strain>
    </source>
</reference>
<organism evidence="1 2">
    <name type="scientific">Mycobacterium conspicuum</name>
    <dbReference type="NCBI Taxonomy" id="44010"/>
    <lineage>
        <taxon>Bacteria</taxon>
        <taxon>Bacillati</taxon>
        <taxon>Actinomycetota</taxon>
        <taxon>Actinomycetes</taxon>
        <taxon>Mycobacteriales</taxon>
        <taxon>Mycobacteriaceae</taxon>
        <taxon>Mycobacterium</taxon>
    </lineage>
</organism>
<name>A0A7I7YF14_9MYCO</name>
<dbReference type="Proteomes" id="UP000467385">
    <property type="component" value="Chromosome"/>
</dbReference>
<gene>
    <name evidence="1" type="ORF">MCNS_33220</name>
</gene>
<sequence length="329" mass="36818">MGNRANFVVVENQDWQLYYAHWAGGRILDALIGGPGLALRYVQTLRPCPKNEWVDPAWADGGALVDLDRRRLLFFGDTLMVVMAERRALMRVLAAVWPGYAVGWAYDGTVELAGYVGAELPPDTWDQQPTLRLARDRNTLCHLVSVVDDTGQLRMWPLWWHLSKAWHGPTLLDKLPGRGVRRLTLGMIPEGGVHIDVPRKTLGAWQTADTMGIFEALPRLWRGWQAECWEDRFEEQASRCKGALRLPELDLAAGIDSARQRVRDRVFQSFADSPSGQIRKLAEMLAPIRPGLVVSDDALANCAARPTEAEWARFVGACDLLRGVRAESA</sequence>
<accession>A0A7I7YF14</accession>
<keyword evidence="2" id="KW-1185">Reference proteome</keyword>
<protein>
    <submittedName>
        <fullName evidence="1">Uncharacterized protein</fullName>
    </submittedName>
</protein>
<proteinExistence type="predicted"/>
<dbReference type="AlphaFoldDB" id="A0A7I7YF14"/>